<dbReference type="PANTHER" id="PTHR43715:SF1">
    <property type="entry name" value="GDP-MANNOSE 4,6 DEHYDRATASE"/>
    <property type="match status" value="1"/>
</dbReference>
<dbReference type="InterPro" id="IPR016040">
    <property type="entry name" value="NAD(P)-bd_dom"/>
</dbReference>
<dbReference type="RefSeq" id="WP_125566732.1">
    <property type="nucleotide sequence ID" value="NZ_AP019307.1"/>
</dbReference>
<reference evidence="8 9" key="1">
    <citation type="submission" date="2018-11" db="EMBL/GenBank/DDBJ databases">
        <title>Complete genome sequence of Nocardioides baekrokdamisoli strain KCTC 39748.</title>
        <authorList>
            <person name="Kang S.W."/>
            <person name="Lee K.C."/>
            <person name="Kim K.K."/>
            <person name="Kim J.S."/>
            <person name="Kim D.S."/>
            <person name="Ko S.H."/>
            <person name="Yang S.H."/>
            <person name="Shin Y.K."/>
            <person name="Lee J.S."/>
        </authorList>
    </citation>
    <scope>NUCLEOTIDE SEQUENCE [LARGE SCALE GENOMIC DNA]</scope>
    <source>
        <strain evidence="8 9">KCTC 39748</strain>
    </source>
</reference>
<evidence type="ECO:0000256" key="5">
    <source>
        <dbReference type="ARBA" id="ARBA00023239"/>
    </source>
</evidence>
<evidence type="ECO:0000313" key="8">
    <source>
        <dbReference type="EMBL" id="BBH16374.1"/>
    </source>
</evidence>
<evidence type="ECO:0000256" key="1">
    <source>
        <dbReference type="ARBA" id="ARBA00000188"/>
    </source>
</evidence>
<comment type="catalytic activity">
    <reaction evidence="1">
        <text>GDP-alpha-D-mannose = GDP-4-dehydro-alpha-D-rhamnose + H2O</text>
        <dbReference type="Rhea" id="RHEA:23820"/>
        <dbReference type="ChEBI" id="CHEBI:15377"/>
        <dbReference type="ChEBI" id="CHEBI:57527"/>
        <dbReference type="ChEBI" id="CHEBI:57964"/>
        <dbReference type="EC" id="4.2.1.47"/>
    </reaction>
</comment>
<evidence type="ECO:0000256" key="6">
    <source>
        <dbReference type="ARBA" id="ARBA00059383"/>
    </source>
</evidence>
<dbReference type="KEGG" id="nbe:Back2_06610"/>
<evidence type="ECO:0000256" key="2">
    <source>
        <dbReference type="ARBA" id="ARBA00001937"/>
    </source>
</evidence>
<evidence type="ECO:0000256" key="4">
    <source>
        <dbReference type="ARBA" id="ARBA00011989"/>
    </source>
</evidence>
<dbReference type="Pfam" id="PF16363">
    <property type="entry name" value="GDP_Man_Dehyd"/>
    <property type="match status" value="1"/>
</dbReference>
<dbReference type="Proteomes" id="UP000271573">
    <property type="component" value="Chromosome"/>
</dbReference>
<dbReference type="EMBL" id="AP019307">
    <property type="protein sequence ID" value="BBH16374.1"/>
    <property type="molecule type" value="Genomic_DNA"/>
</dbReference>
<sequence>MHEPQVETQDAPGPVLITGVTGQDGMLLARALVDEGRTVIGTARPGTPGLARMAPYLEGVEIVSHDVADVAGFAHLLHRHRPAEVYNLAAFSAVRASWGDPERVFSSNAAAVAGMLEAMVRFRDVTGIEVRLFQASTAEVYGDRTEGRLDESTPHQPRTPYAAAKSAAHQLVVCYREHYGLFACNGIMFNHESPFRGQKFIAGRIARVAALAARGEHETVTLGDMDVHRDWGAAVDYVRAARLMLAHDIADDYVVATGTTHTVRDLLNAAFAAVGRDDALDHVRMDHTMWSTTQARWLRGDPSRAQQRLGWSTTTSFEELVAQLVNVDLQRLESGVEESLAFLADAGAR</sequence>
<comment type="cofactor">
    <cofactor evidence="2">
        <name>NADP(+)</name>
        <dbReference type="ChEBI" id="CHEBI:58349"/>
    </cofactor>
</comment>
<dbReference type="InterPro" id="IPR006368">
    <property type="entry name" value="GDP_Man_deHydtase"/>
</dbReference>
<protein>
    <recommendedName>
        <fullName evidence="4">GDP-mannose 4,6-dehydratase</fullName>
        <ecNumber evidence="4">4.2.1.47</ecNumber>
    </recommendedName>
</protein>
<accession>A0A3G9IYV8</accession>
<dbReference type="GO" id="GO:0042351">
    <property type="term" value="P:'de novo' GDP-L-fucose biosynthetic process"/>
    <property type="evidence" value="ECO:0007669"/>
    <property type="project" value="TreeGrafter"/>
</dbReference>
<proteinExistence type="inferred from homology"/>
<comment type="function">
    <text evidence="6">Catalyzes the conversion of GDP-D-mannose to GDP-4-dehydro-6-deoxy-D-mannose.</text>
</comment>
<feature type="domain" description="NAD(P)-binding" evidence="7">
    <location>
        <begin position="16"/>
        <end position="323"/>
    </location>
</feature>
<comment type="similarity">
    <text evidence="3">Belongs to the NAD(P)-dependent epimerase/dehydratase family. GDP-mannose 4,6-dehydratase subfamily.</text>
</comment>
<dbReference type="FunFam" id="3.40.50.720:FF:000924">
    <property type="entry name" value="GDP-mannose 4,6 dehydratase"/>
    <property type="match status" value="1"/>
</dbReference>
<organism evidence="8 9">
    <name type="scientific">Nocardioides baekrokdamisoli</name>
    <dbReference type="NCBI Taxonomy" id="1804624"/>
    <lineage>
        <taxon>Bacteria</taxon>
        <taxon>Bacillati</taxon>
        <taxon>Actinomycetota</taxon>
        <taxon>Actinomycetes</taxon>
        <taxon>Propionibacteriales</taxon>
        <taxon>Nocardioidaceae</taxon>
        <taxon>Nocardioides</taxon>
    </lineage>
</organism>
<dbReference type="Gene3D" id="3.90.25.10">
    <property type="entry name" value="UDP-galactose 4-epimerase, domain 1"/>
    <property type="match status" value="1"/>
</dbReference>
<dbReference type="InterPro" id="IPR036291">
    <property type="entry name" value="NAD(P)-bd_dom_sf"/>
</dbReference>
<dbReference type="SUPFAM" id="SSF51735">
    <property type="entry name" value="NAD(P)-binding Rossmann-fold domains"/>
    <property type="match status" value="1"/>
</dbReference>
<dbReference type="Gene3D" id="3.40.50.720">
    <property type="entry name" value="NAD(P)-binding Rossmann-like Domain"/>
    <property type="match status" value="1"/>
</dbReference>
<evidence type="ECO:0000256" key="3">
    <source>
        <dbReference type="ARBA" id="ARBA00009263"/>
    </source>
</evidence>
<keyword evidence="5" id="KW-0456">Lyase</keyword>
<evidence type="ECO:0000259" key="7">
    <source>
        <dbReference type="Pfam" id="PF16363"/>
    </source>
</evidence>
<dbReference type="PANTHER" id="PTHR43715">
    <property type="entry name" value="GDP-MANNOSE 4,6-DEHYDRATASE"/>
    <property type="match status" value="1"/>
</dbReference>
<dbReference type="OrthoDB" id="9779041at2"/>
<dbReference type="AlphaFoldDB" id="A0A3G9IYV8"/>
<dbReference type="GO" id="GO:0008446">
    <property type="term" value="F:GDP-mannose 4,6-dehydratase activity"/>
    <property type="evidence" value="ECO:0007669"/>
    <property type="project" value="UniProtKB-EC"/>
</dbReference>
<dbReference type="EC" id="4.2.1.47" evidence="4"/>
<evidence type="ECO:0000313" key="9">
    <source>
        <dbReference type="Proteomes" id="UP000271573"/>
    </source>
</evidence>
<gene>
    <name evidence="8" type="primary">gmd_1</name>
    <name evidence="8" type="ORF">Back2_06610</name>
</gene>
<name>A0A3G9IYV8_9ACTN</name>
<keyword evidence="9" id="KW-1185">Reference proteome</keyword>